<dbReference type="Gene3D" id="6.10.250.690">
    <property type="match status" value="1"/>
</dbReference>
<dbReference type="InterPro" id="IPR011006">
    <property type="entry name" value="CheY-like_superfamily"/>
</dbReference>
<evidence type="ECO:0000256" key="7">
    <source>
        <dbReference type="PROSITE-ProRule" id="PRU01091"/>
    </source>
</evidence>
<dbReference type="EMBL" id="UGQL01000001">
    <property type="protein sequence ID" value="STZ27839.1"/>
    <property type="molecule type" value="Genomic_DNA"/>
</dbReference>
<dbReference type="GO" id="GO:0005829">
    <property type="term" value="C:cytosol"/>
    <property type="evidence" value="ECO:0007669"/>
    <property type="project" value="TreeGrafter"/>
</dbReference>
<organism evidence="10 11">
    <name type="scientific">Myroides odoratus</name>
    <name type="common">Flavobacterium odoratum</name>
    <dbReference type="NCBI Taxonomy" id="256"/>
    <lineage>
        <taxon>Bacteria</taxon>
        <taxon>Pseudomonadati</taxon>
        <taxon>Bacteroidota</taxon>
        <taxon>Flavobacteriia</taxon>
        <taxon>Flavobacteriales</taxon>
        <taxon>Flavobacteriaceae</taxon>
        <taxon>Myroides</taxon>
    </lineage>
</organism>
<dbReference type="GO" id="GO:0006355">
    <property type="term" value="P:regulation of DNA-templated transcription"/>
    <property type="evidence" value="ECO:0007669"/>
    <property type="project" value="InterPro"/>
</dbReference>
<dbReference type="Proteomes" id="UP000255024">
    <property type="component" value="Unassembled WGS sequence"/>
</dbReference>
<keyword evidence="2" id="KW-0902">Two-component regulatory system</keyword>
<evidence type="ECO:0000256" key="1">
    <source>
        <dbReference type="ARBA" id="ARBA00022553"/>
    </source>
</evidence>
<dbReference type="Gene3D" id="1.10.10.10">
    <property type="entry name" value="Winged helix-like DNA-binding domain superfamily/Winged helix DNA-binding domain"/>
    <property type="match status" value="1"/>
</dbReference>
<evidence type="ECO:0000256" key="4">
    <source>
        <dbReference type="ARBA" id="ARBA00023125"/>
    </source>
</evidence>
<dbReference type="InterPro" id="IPR001789">
    <property type="entry name" value="Sig_transdc_resp-reg_receiver"/>
</dbReference>
<evidence type="ECO:0000313" key="10">
    <source>
        <dbReference type="EMBL" id="STZ27839.1"/>
    </source>
</evidence>
<dbReference type="GO" id="GO:0000156">
    <property type="term" value="F:phosphorelay response regulator activity"/>
    <property type="evidence" value="ECO:0007669"/>
    <property type="project" value="TreeGrafter"/>
</dbReference>
<dbReference type="SUPFAM" id="SSF52172">
    <property type="entry name" value="CheY-like"/>
    <property type="match status" value="1"/>
</dbReference>
<sequence>MKLLLVEDERELSHNIVQFLEANYVCEQAFTFREAMDKLKLYTYDCILLDLGLPGGDGLLLLEEIKKLNIDSSILIISARNALEDKIQGLELGADDYLAKPFALPELSIRIHAQLRRRLATATNDLISGNVTINLLSKQVTVNNSPVLLTKSEYALLLFLIGNKKRVVSKNAIAEHLSGDMADMLDNQNFVYAHIKNVKAKLQDHQCDCTIKTIYGIGYQWIEE</sequence>
<evidence type="ECO:0000256" key="5">
    <source>
        <dbReference type="ARBA" id="ARBA00023163"/>
    </source>
</evidence>
<evidence type="ECO:0000256" key="6">
    <source>
        <dbReference type="PROSITE-ProRule" id="PRU00169"/>
    </source>
</evidence>
<feature type="domain" description="Response regulatory" evidence="8">
    <location>
        <begin position="2"/>
        <end position="115"/>
    </location>
</feature>
<keyword evidence="3" id="KW-0805">Transcription regulation</keyword>
<dbReference type="Gene3D" id="3.40.50.2300">
    <property type="match status" value="1"/>
</dbReference>
<keyword evidence="4 7" id="KW-0238">DNA-binding</keyword>
<dbReference type="PANTHER" id="PTHR48111">
    <property type="entry name" value="REGULATOR OF RPOS"/>
    <property type="match status" value="1"/>
</dbReference>
<feature type="domain" description="OmpR/PhoB-type" evidence="9">
    <location>
        <begin position="123"/>
        <end position="223"/>
    </location>
</feature>
<dbReference type="CDD" id="cd00383">
    <property type="entry name" value="trans_reg_C"/>
    <property type="match status" value="1"/>
</dbReference>
<dbReference type="GO" id="GO:0000976">
    <property type="term" value="F:transcription cis-regulatory region binding"/>
    <property type="evidence" value="ECO:0007669"/>
    <property type="project" value="TreeGrafter"/>
</dbReference>
<evidence type="ECO:0000256" key="3">
    <source>
        <dbReference type="ARBA" id="ARBA00023015"/>
    </source>
</evidence>
<name>A0A378RNB4_MYROD</name>
<accession>A0A378RNB4</accession>
<keyword evidence="11" id="KW-1185">Reference proteome</keyword>
<dbReference type="SMART" id="SM00862">
    <property type="entry name" value="Trans_reg_C"/>
    <property type="match status" value="1"/>
</dbReference>
<dbReference type="PROSITE" id="PS51755">
    <property type="entry name" value="OMPR_PHOB"/>
    <property type="match status" value="1"/>
</dbReference>
<keyword evidence="5" id="KW-0804">Transcription</keyword>
<dbReference type="AlphaFoldDB" id="A0A378RNB4"/>
<evidence type="ECO:0000259" key="9">
    <source>
        <dbReference type="PROSITE" id="PS51755"/>
    </source>
</evidence>
<dbReference type="RefSeq" id="WP_115090701.1">
    <property type="nucleotide sequence ID" value="NZ_CP068107.1"/>
</dbReference>
<evidence type="ECO:0000256" key="2">
    <source>
        <dbReference type="ARBA" id="ARBA00023012"/>
    </source>
</evidence>
<keyword evidence="1 6" id="KW-0597">Phosphoprotein</keyword>
<dbReference type="SMART" id="SM00448">
    <property type="entry name" value="REC"/>
    <property type="match status" value="1"/>
</dbReference>
<dbReference type="InterPro" id="IPR039420">
    <property type="entry name" value="WalR-like"/>
</dbReference>
<evidence type="ECO:0000259" key="8">
    <source>
        <dbReference type="PROSITE" id="PS50110"/>
    </source>
</evidence>
<proteinExistence type="predicted"/>
<gene>
    <name evidence="10" type="primary">basR</name>
    <name evidence="10" type="ORF">NCTC11179_01376</name>
</gene>
<dbReference type="InterPro" id="IPR036388">
    <property type="entry name" value="WH-like_DNA-bd_sf"/>
</dbReference>
<reference evidence="10 11" key="1">
    <citation type="submission" date="2018-06" db="EMBL/GenBank/DDBJ databases">
        <authorList>
            <consortium name="Pathogen Informatics"/>
            <person name="Doyle S."/>
        </authorList>
    </citation>
    <scope>NUCLEOTIDE SEQUENCE [LARGE SCALE GENOMIC DNA]</scope>
    <source>
        <strain evidence="10 11">NCTC11179</strain>
    </source>
</reference>
<evidence type="ECO:0000313" key="11">
    <source>
        <dbReference type="Proteomes" id="UP000255024"/>
    </source>
</evidence>
<feature type="DNA-binding region" description="OmpR/PhoB-type" evidence="7">
    <location>
        <begin position="123"/>
        <end position="223"/>
    </location>
</feature>
<dbReference type="GO" id="GO:0032993">
    <property type="term" value="C:protein-DNA complex"/>
    <property type="evidence" value="ECO:0007669"/>
    <property type="project" value="TreeGrafter"/>
</dbReference>
<dbReference type="Pfam" id="PF00486">
    <property type="entry name" value="Trans_reg_C"/>
    <property type="match status" value="1"/>
</dbReference>
<dbReference type="PROSITE" id="PS50110">
    <property type="entry name" value="RESPONSE_REGULATORY"/>
    <property type="match status" value="1"/>
</dbReference>
<feature type="modified residue" description="4-aspartylphosphate" evidence="6">
    <location>
        <position position="50"/>
    </location>
</feature>
<dbReference type="InterPro" id="IPR001867">
    <property type="entry name" value="OmpR/PhoB-type_DNA-bd"/>
</dbReference>
<protein>
    <submittedName>
        <fullName evidence="10">Transcriptional regulatory protein BasR</fullName>
    </submittedName>
</protein>
<dbReference type="Pfam" id="PF00072">
    <property type="entry name" value="Response_reg"/>
    <property type="match status" value="1"/>
</dbReference>
<dbReference type="PANTHER" id="PTHR48111:SF22">
    <property type="entry name" value="REGULATOR OF RPOS"/>
    <property type="match status" value="1"/>
</dbReference>